<feature type="region of interest" description="Disordered" evidence="1">
    <location>
        <begin position="119"/>
        <end position="144"/>
    </location>
</feature>
<gene>
    <name evidence="2" type="ORF">Salat_2627800</name>
</gene>
<protein>
    <submittedName>
        <fullName evidence="2">Uncharacterized protein</fullName>
    </submittedName>
</protein>
<dbReference type="Proteomes" id="UP001293254">
    <property type="component" value="Unassembled WGS sequence"/>
</dbReference>
<dbReference type="EMBL" id="JACGWO010000011">
    <property type="protein sequence ID" value="KAK4415206.1"/>
    <property type="molecule type" value="Genomic_DNA"/>
</dbReference>
<dbReference type="PANTHER" id="PTHR46519:SF3">
    <property type="entry name" value="RING_U-BOX SUPERFAMILY PROTEIN"/>
    <property type="match status" value="1"/>
</dbReference>
<dbReference type="PANTHER" id="PTHR46519">
    <property type="entry name" value="RING/U-BOX SUPERFAMILY PROTEIN"/>
    <property type="match status" value="1"/>
</dbReference>
<evidence type="ECO:0000313" key="2">
    <source>
        <dbReference type="EMBL" id="KAK4415206.1"/>
    </source>
</evidence>
<feature type="compositionally biased region" description="Polar residues" evidence="1">
    <location>
        <begin position="126"/>
        <end position="144"/>
    </location>
</feature>
<accession>A0AAE2CAR3</accession>
<organism evidence="2 3">
    <name type="scientific">Sesamum alatum</name>
    <dbReference type="NCBI Taxonomy" id="300844"/>
    <lineage>
        <taxon>Eukaryota</taxon>
        <taxon>Viridiplantae</taxon>
        <taxon>Streptophyta</taxon>
        <taxon>Embryophyta</taxon>
        <taxon>Tracheophyta</taxon>
        <taxon>Spermatophyta</taxon>
        <taxon>Magnoliopsida</taxon>
        <taxon>eudicotyledons</taxon>
        <taxon>Gunneridae</taxon>
        <taxon>Pentapetalae</taxon>
        <taxon>asterids</taxon>
        <taxon>lamiids</taxon>
        <taxon>Lamiales</taxon>
        <taxon>Pedaliaceae</taxon>
        <taxon>Sesamum</taxon>
    </lineage>
</organism>
<dbReference type="AlphaFoldDB" id="A0AAE2CAR3"/>
<reference evidence="2" key="2">
    <citation type="journal article" date="2024" name="Plant">
        <title>Genomic evolution and insights into agronomic trait innovations of Sesamum species.</title>
        <authorList>
            <person name="Miao H."/>
            <person name="Wang L."/>
            <person name="Qu L."/>
            <person name="Liu H."/>
            <person name="Sun Y."/>
            <person name="Le M."/>
            <person name="Wang Q."/>
            <person name="Wei S."/>
            <person name="Zheng Y."/>
            <person name="Lin W."/>
            <person name="Duan Y."/>
            <person name="Cao H."/>
            <person name="Xiong S."/>
            <person name="Wang X."/>
            <person name="Wei L."/>
            <person name="Li C."/>
            <person name="Ma Q."/>
            <person name="Ju M."/>
            <person name="Zhao R."/>
            <person name="Li G."/>
            <person name="Mu C."/>
            <person name="Tian Q."/>
            <person name="Mei H."/>
            <person name="Zhang T."/>
            <person name="Gao T."/>
            <person name="Zhang H."/>
        </authorList>
    </citation>
    <scope>NUCLEOTIDE SEQUENCE</scope>
    <source>
        <strain evidence="2">3651</strain>
    </source>
</reference>
<proteinExistence type="predicted"/>
<evidence type="ECO:0000313" key="3">
    <source>
        <dbReference type="Proteomes" id="UP001293254"/>
    </source>
</evidence>
<evidence type="ECO:0000256" key="1">
    <source>
        <dbReference type="SAM" id="MobiDB-lite"/>
    </source>
</evidence>
<keyword evidence="3" id="KW-1185">Reference proteome</keyword>
<sequence length="144" mass="15985">MPSGEVGTYVNKIPTFYFPDDDNDHIVELRELFTGDASLAFFQVVSWRAFFSDQVLQSHVERQVHVSCGWELDDASSSPSLVEQDQGQQNGRALALSADRNPFPPTSALVTTSQPLWDDDELQGPNLANNNLSQQLGTTNPYIL</sequence>
<name>A0AAE2CAR3_9LAMI</name>
<comment type="caution">
    <text evidence="2">The sequence shown here is derived from an EMBL/GenBank/DDBJ whole genome shotgun (WGS) entry which is preliminary data.</text>
</comment>
<reference evidence="2" key="1">
    <citation type="submission" date="2020-06" db="EMBL/GenBank/DDBJ databases">
        <authorList>
            <person name="Li T."/>
            <person name="Hu X."/>
            <person name="Zhang T."/>
            <person name="Song X."/>
            <person name="Zhang H."/>
            <person name="Dai N."/>
            <person name="Sheng W."/>
            <person name="Hou X."/>
            <person name="Wei L."/>
        </authorList>
    </citation>
    <scope>NUCLEOTIDE SEQUENCE</scope>
    <source>
        <strain evidence="2">3651</strain>
        <tissue evidence="2">Leaf</tissue>
    </source>
</reference>